<comment type="caution">
    <text evidence="2">The sequence shown here is derived from an EMBL/GenBank/DDBJ whole genome shotgun (WGS) entry which is preliminary data.</text>
</comment>
<name>A0A919FGQ6_9ACTN</name>
<keyword evidence="1" id="KW-0472">Membrane</keyword>
<proteinExistence type="predicted"/>
<reference evidence="2" key="1">
    <citation type="journal article" date="2014" name="Int. J. Syst. Evol. Microbiol.">
        <title>Complete genome sequence of Corynebacterium casei LMG S-19264T (=DSM 44701T), isolated from a smear-ripened cheese.</title>
        <authorList>
            <consortium name="US DOE Joint Genome Institute (JGI-PGF)"/>
            <person name="Walter F."/>
            <person name="Albersmeier A."/>
            <person name="Kalinowski J."/>
            <person name="Ruckert C."/>
        </authorList>
    </citation>
    <scope>NUCLEOTIDE SEQUENCE</scope>
    <source>
        <strain evidence="2">JCM 4646</strain>
    </source>
</reference>
<keyword evidence="1" id="KW-0812">Transmembrane</keyword>
<keyword evidence="3" id="KW-1185">Reference proteome</keyword>
<reference evidence="2" key="2">
    <citation type="submission" date="2020-09" db="EMBL/GenBank/DDBJ databases">
        <authorList>
            <person name="Sun Q."/>
            <person name="Ohkuma M."/>
        </authorList>
    </citation>
    <scope>NUCLEOTIDE SEQUENCE</scope>
    <source>
        <strain evidence="2">JCM 4646</strain>
    </source>
</reference>
<accession>A0A919FGQ6</accession>
<dbReference type="AlphaFoldDB" id="A0A919FGQ6"/>
<gene>
    <name evidence="2" type="ORF">GCM10018781_17090</name>
</gene>
<evidence type="ECO:0008006" key="4">
    <source>
        <dbReference type="Google" id="ProtNLM"/>
    </source>
</evidence>
<evidence type="ECO:0000256" key="1">
    <source>
        <dbReference type="SAM" id="Phobius"/>
    </source>
</evidence>
<evidence type="ECO:0000313" key="3">
    <source>
        <dbReference type="Proteomes" id="UP000617734"/>
    </source>
</evidence>
<dbReference type="RefSeq" id="WP_190210181.1">
    <property type="nucleotide sequence ID" value="NZ_BNBO01000006.1"/>
</dbReference>
<sequence>MRTPGAGLAPPRIDRTAVRWAALILSFLLGIVELLWGPGGLAGASEAARRPGPGSVEELARRIGCTAEITTDAADLRQGMCTSGGEEIWIASFPTTRAQDAWTSEAQAYGGSYLVGDGWVVVLSDATTGVLQGLLGGVVVGGAGHAGAHPPGDGGEQRQQ</sequence>
<evidence type="ECO:0000313" key="2">
    <source>
        <dbReference type="EMBL" id="GHH65126.1"/>
    </source>
</evidence>
<feature type="transmembrane region" description="Helical" evidence="1">
    <location>
        <begin position="20"/>
        <end position="41"/>
    </location>
</feature>
<organism evidence="2 3">
    <name type="scientific">Kitasatospora indigofera</name>
    <dbReference type="NCBI Taxonomy" id="67307"/>
    <lineage>
        <taxon>Bacteria</taxon>
        <taxon>Bacillati</taxon>
        <taxon>Actinomycetota</taxon>
        <taxon>Actinomycetes</taxon>
        <taxon>Kitasatosporales</taxon>
        <taxon>Streptomycetaceae</taxon>
        <taxon>Kitasatospora</taxon>
    </lineage>
</organism>
<protein>
    <recommendedName>
        <fullName evidence="4">Lipoprotein</fullName>
    </recommendedName>
</protein>
<dbReference type="EMBL" id="BNBO01000006">
    <property type="protein sequence ID" value="GHH65126.1"/>
    <property type="molecule type" value="Genomic_DNA"/>
</dbReference>
<dbReference type="Proteomes" id="UP000617734">
    <property type="component" value="Unassembled WGS sequence"/>
</dbReference>
<dbReference type="GeneID" id="95352200"/>
<keyword evidence="1" id="KW-1133">Transmembrane helix</keyword>